<organism evidence="3 4">
    <name type="scientific">Peribacillus psychrosaccharolyticus</name>
    <name type="common">Bacillus psychrosaccharolyticus</name>
    <dbReference type="NCBI Taxonomy" id="1407"/>
    <lineage>
        <taxon>Bacteria</taxon>
        <taxon>Bacillati</taxon>
        <taxon>Bacillota</taxon>
        <taxon>Bacilli</taxon>
        <taxon>Bacillales</taxon>
        <taxon>Bacillaceae</taxon>
        <taxon>Peribacillus</taxon>
    </lineage>
</organism>
<evidence type="ECO:0000259" key="1">
    <source>
        <dbReference type="Pfam" id="PF07238"/>
    </source>
</evidence>
<dbReference type="InterPro" id="IPR009926">
    <property type="entry name" value="T3SS_YcgR_PilZN"/>
</dbReference>
<dbReference type="Pfam" id="PF07238">
    <property type="entry name" value="PilZ"/>
    <property type="match status" value="1"/>
</dbReference>
<keyword evidence="3" id="KW-0969">Cilium</keyword>
<keyword evidence="3" id="KW-0282">Flagellum</keyword>
<dbReference type="GO" id="GO:0035438">
    <property type="term" value="F:cyclic-di-GMP binding"/>
    <property type="evidence" value="ECO:0007669"/>
    <property type="project" value="InterPro"/>
</dbReference>
<evidence type="ECO:0000259" key="2">
    <source>
        <dbReference type="Pfam" id="PF12945"/>
    </source>
</evidence>
<dbReference type="AlphaFoldDB" id="A0A974NM13"/>
<reference evidence="3 4" key="1">
    <citation type="submission" date="2021-01" db="EMBL/GenBank/DDBJ databases">
        <title>FDA dAtabase for Regulatory Grade micrObial Sequences (FDA-ARGOS): Supporting development and validation of Infectious Disease Dx tests.</title>
        <authorList>
            <person name="Nelson B."/>
            <person name="Plummer A."/>
            <person name="Tallon L."/>
            <person name="Sadzewicz L."/>
            <person name="Zhao X."/>
            <person name="Boylan J."/>
            <person name="Ott S."/>
            <person name="Bowen H."/>
            <person name="Vavikolanu K."/>
            <person name="Mehta A."/>
            <person name="Aluvathingal J."/>
            <person name="Nadendla S."/>
            <person name="Myers T."/>
            <person name="Yan Y."/>
            <person name="Sichtig H."/>
        </authorList>
    </citation>
    <scope>NUCLEOTIDE SEQUENCE [LARGE SCALE GENOMIC DNA]</scope>
    <source>
        <strain evidence="3 4">FDAARGOS_1161</strain>
    </source>
</reference>
<proteinExistence type="predicted"/>
<gene>
    <name evidence="3" type="ORF">I6J18_21560</name>
</gene>
<dbReference type="SUPFAM" id="SSF141371">
    <property type="entry name" value="PilZ domain-like"/>
    <property type="match status" value="1"/>
</dbReference>
<evidence type="ECO:0000313" key="4">
    <source>
        <dbReference type="Proteomes" id="UP000595254"/>
    </source>
</evidence>
<dbReference type="InterPro" id="IPR009875">
    <property type="entry name" value="PilZ_domain"/>
</dbReference>
<keyword evidence="4" id="KW-1185">Reference proteome</keyword>
<name>A0A974NM13_PERPY</name>
<dbReference type="RefSeq" id="WP_040374458.1">
    <property type="nucleotide sequence ID" value="NZ_CP068053.1"/>
</dbReference>
<feature type="domain" description="PilZ" evidence="1">
    <location>
        <begin position="98"/>
        <end position="207"/>
    </location>
</feature>
<accession>A0A974NM13</accession>
<evidence type="ECO:0000313" key="3">
    <source>
        <dbReference type="EMBL" id="QQT00135.1"/>
    </source>
</evidence>
<dbReference type="Gene3D" id="2.40.10.220">
    <property type="entry name" value="predicted glycosyltransferase like domains"/>
    <property type="match status" value="1"/>
</dbReference>
<dbReference type="EMBL" id="CP068053">
    <property type="protein sequence ID" value="QQT00135.1"/>
    <property type="molecule type" value="Genomic_DNA"/>
</dbReference>
<dbReference type="Pfam" id="PF12945">
    <property type="entry name" value="PilZNR"/>
    <property type="match status" value="1"/>
</dbReference>
<protein>
    <submittedName>
        <fullName evidence="3">Flagellar brake domain-containing protein</fullName>
    </submittedName>
</protein>
<feature type="domain" description="Type III secretion system flagellar brake protein YcgR PilZN" evidence="2">
    <location>
        <begin position="3"/>
        <end position="89"/>
    </location>
</feature>
<dbReference type="Proteomes" id="UP000595254">
    <property type="component" value="Chromosome"/>
</dbReference>
<sequence length="219" mass="25113">MIKVGETLILEPKFAQHEEKYKCMVVEYDEGCVFVDYPVNIETGKISFLMDGTQLKVTYTDSENAVYIFESEVLGRLKANIPMVQLSCPTTDGFLKIQRRHFVRIGTVMDAAVHPENREFTPFTTLTEDISAGGAALVVPKNTQIDLASKVYIWLVLPFKSGEIHYLRLKSEVIRLSEEKDGRMMLSVQFVDNTESDTQTLFRFIFEKQLERKKKELAQ</sequence>
<dbReference type="KEGG" id="ppsr:I6J18_21560"/>
<keyword evidence="3" id="KW-0966">Cell projection</keyword>